<reference evidence="5 6" key="1">
    <citation type="journal article" date="2016" name="Stand. Genomic Sci.">
        <title>Complete genome sequence of the Antarctic Halorubrum lacusprofundi type strain ACAM 34.</title>
        <authorList>
            <person name="Anderson I.J."/>
            <person name="DasSarma P."/>
            <person name="Lucas S."/>
            <person name="Copeland A."/>
            <person name="Lapidus A."/>
            <person name="Del Rio T.G."/>
            <person name="Tice H."/>
            <person name="Dalin E."/>
            <person name="Bruce D.C."/>
            <person name="Goodwin L."/>
            <person name="Pitluck S."/>
            <person name="Sims D."/>
            <person name="Brettin T.S."/>
            <person name="Detter J.C."/>
            <person name="Han C.S."/>
            <person name="Larimer F."/>
            <person name="Hauser L."/>
            <person name="Land M."/>
            <person name="Ivanova N."/>
            <person name="Richardson P."/>
            <person name="Cavicchioli R."/>
            <person name="DasSarma S."/>
            <person name="Woese C.R."/>
            <person name="Kyrpides N.C."/>
        </authorList>
    </citation>
    <scope>NUCLEOTIDE SEQUENCE [LARGE SCALE GENOMIC DNA]</scope>
    <source>
        <strain evidence="6">ATCC 49239 / DSM 5036 / JCM 8891 / ACAM 34</strain>
    </source>
</reference>
<evidence type="ECO:0000313" key="5">
    <source>
        <dbReference type="EMBL" id="ACM58968.1"/>
    </source>
</evidence>
<dbReference type="PANTHER" id="PTHR33542:SF3">
    <property type="entry name" value="SIROHYDROCHLORIN FERROCHELATASE, CHLOROPLASTIC"/>
    <property type="match status" value="1"/>
</dbReference>
<dbReference type="CDD" id="cd03416">
    <property type="entry name" value="CbiX_SirB_N"/>
    <property type="match status" value="1"/>
</dbReference>
<organism evidence="5 6">
    <name type="scientific">Halorubrum lacusprofundi (strain ATCC 49239 / DSM 5036 / JCM 8891 / ACAM 34)</name>
    <dbReference type="NCBI Taxonomy" id="416348"/>
    <lineage>
        <taxon>Archaea</taxon>
        <taxon>Methanobacteriati</taxon>
        <taxon>Methanobacteriota</taxon>
        <taxon>Stenosarchaea group</taxon>
        <taxon>Halobacteria</taxon>
        <taxon>Halobacteriales</taxon>
        <taxon>Haloferacaceae</taxon>
        <taxon>Halorubrum</taxon>
    </lineage>
</organism>
<dbReference type="KEGG" id="hla:Hlac_3458"/>
<keyword evidence="4" id="KW-0170">Cobalt</keyword>
<dbReference type="RefSeq" id="WP_012660171.1">
    <property type="nucleotide sequence ID" value="NC_012030.1"/>
</dbReference>
<dbReference type="GO" id="GO:0009236">
    <property type="term" value="P:cobalamin biosynthetic process"/>
    <property type="evidence" value="ECO:0007669"/>
    <property type="project" value="UniProtKB-KW"/>
</dbReference>
<keyword evidence="6" id="KW-1185">Reference proteome</keyword>
<proteinExistence type="predicted"/>
<evidence type="ECO:0000256" key="1">
    <source>
        <dbReference type="ARBA" id="ARBA00022573"/>
    </source>
</evidence>
<dbReference type="Pfam" id="PF01903">
    <property type="entry name" value="CbiX"/>
    <property type="match status" value="1"/>
</dbReference>
<sequence>MTTDAILLTGRDAGNAREVYQTHADRLAARTSVDDVAVATYESEPSRELRDELATIDADDVYAIPMTAAHSHDTLQRLPGALAAIPGTVHYTEPIGRSPAVTEVLLDRARDAIAPSTAPASADVTDSTLVLAGFGSSSKPYHRQTANYHAARIRERTEYDAVTTCYLLQNPTVECARYDVDTGHAVAVPLFVAASEATETRIPEELELDRGGIAYADTLGTHDRLTDAIAAEVAKQRALATTNAGASALVDQLGRSARPVATDGEGGVR</sequence>
<protein>
    <submittedName>
        <fullName evidence="5">Cobalamin (Vitamin B12) biosynthesis CbiX protein</fullName>
    </submittedName>
</protein>
<dbReference type="SUPFAM" id="SSF53800">
    <property type="entry name" value="Chelatase"/>
    <property type="match status" value="2"/>
</dbReference>
<dbReference type="GO" id="GO:0016829">
    <property type="term" value="F:lyase activity"/>
    <property type="evidence" value="ECO:0007669"/>
    <property type="project" value="UniProtKB-KW"/>
</dbReference>
<dbReference type="eggNOG" id="arCOG02246">
    <property type="taxonomic scope" value="Archaea"/>
</dbReference>
<dbReference type="InterPro" id="IPR002762">
    <property type="entry name" value="CbiX-like"/>
</dbReference>
<dbReference type="Gene3D" id="3.40.50.1400">
    <property type="match status" value="2"/>
</dbReference>
<dbReference type="GeneID" id="7402304"/>
<keyword evidence="2" id="KW-0479">Metal-binding</keyword>
<evidence type="ECO:0000313" key="6">
    <source>
        <dbReference type="Proteomes" id="UP000000740"/>
    </source>
</evidence>
<keyword evidence="1" id="KW-0169">Cobalamin biosynthesis</keyword>
<dbReference type="InterPro" id="IPR050963">
    <property type="entry name" value="Sirohydro_Cobaltochel/CbiX"/>
</dbReference>
<dbReference type="PANTHER" id="PTHR33542">
    <property type="entry name" value="SIROHYDROCHLORIN FERROCHELATASE, CHLOROPLASTIC"/>
    <property type="match status" value="1"/>
</dbReference>
<name>B9LWX7_HALLT</name>
<gene>
    <name evidence="5" type="ordered locus">Hlac_3458</name>
</gene>
<dbReference type="HOGENOM" id="CLU_1173396_0_0_2"/>
<dbReference type="EMBL" id="CP001367">
    <property type="protein sequence ID" value="ACM58968.1"/>
    <property type="molecule type" value="Genomic_DNA"/>
</dbReference>
<evidence type="ECO:0000256" key="2">
    <source>
        <dbReference type="ARBA" id="ARBA00022723"/>
    </source>
</evidence>
<keyword evidence="3" id="KW-0456">Lyase</keyword>
<geneLocation type="plasmid" evidence="5 6">
    <name>pHLAC01</name>
</geneLocation>
<dbReference type="AlphaFoldDB" id="B9LWX7"/>
<evidence type="ECO:0000256" key="4">
    <source>
        <dbReference type="ARBA" id="ARBA00023285"/>
    </source>
</evidence>
<accession>B9LWX7</accession>
<dbReference type="GO" id="GO:0046872">
    <property type="term" value="F:metal ion binding"/>
    <property type="evidence" value="ECO:0007669"/>
    <property type="project" value="UniProtKB-KW"/>
</dbReference>
<dbReference type="Proteomes" id="UP000000740">
    <property type="component" value="Plasmid pHLAC01"/>
</dbReference>
<keyword evidence="5" id="KW-0614">Plasmid</keyword>
<evidence type="ECO:0000256" key="3">
    <source>
        <dbReference type="ARBA" id="ARBA00023239"/>
    </source>
</evidence>